<evidence type="ECO:0000313" key="3">
    <source>
        <dbReference type="Proteomes" id="UP001378956"/>
    </source>
</evidence>
<reference evidence="2 3" key="1">
    <citation type="submission" date="2024-03" db="EMBL/GenBank/DDBJ databases">
        <title>Sequence of Lycoming College Course Isolates.</title>
        <authorList>
            <person name="Plotts O."/>
            <person name="Newman J."/>
        </authorList>
    </citation>
    <scope>NUCLEOTIDE SEQUENCE [LARGE SCALE GENOMIC DNA]</scope>
    <source>
        <strain evidence="2 3">CJB-3</strain>
    </source>
</reference>
<dbReference type="PANTHER" id="PTHR43267">
    <property type="entry name" value="TRNA THREONYLCARBAMOYLADENOSINE DEHYDRATASE"/>
    <property type="match status" value="1"/>
</dbReference>
<dbReference type="InterPro" id="IPR000594">
    <property type="entry name" value="ThiF_NAD_FAD-bd"/>
</dbReference>
<dbReference type="Gene3D" id="3.40.109.10">
    <property type="entry name" value="NADH Oxidase"/>
    <property type="match status" value="2"/>
</dbReference>
<dbReference type="PANTHER" id="PTHR43267:SF3">
    <property type="entry name" value="THIF PROTEIN"/>
    <property type="match status" value="1"/>
</dbReference>
<protein>
    <submittedName>
        <fullName evidence="2">Rv1355c family protein</fullName>
    </submittedName>
</protein>
<feature type="domain" description="THIF-type NAD/FAD binding fold" evidence="1">
    <location>
        <begin position="112"/>
        <end position="250"/>
    </location>
</feature>
<proteinExistence type="predicted"/>
<keyword evidence="3" id="KW-1185">Reference proteome</keyword>
<dbReference type="RefSeq" id="WP_337716575.1">
    <property type="nucleotide sequence ID" value="NZ_JBBEUB010000003.1"/>
</dbReference>
<name>A0ABU8NNR0_9SPHI</name>
<evidence type="ECO:0000259" key="1">
    <source>
        <dbReference type="Pfam" id="PF00899"/>
    </source>
</evidence>
<sequence>MLLFENNSVENTMATEPLFFRIYLENDKNRLEELLKKKQHISIHDQIDTQLDDLIKSKLPKKKPSAEELKHLKKLHIGDLSMQEYGVWVYYPWSERLVHLLDEEEFIEMRTSRNIYKITREERDILGRQKVGVVGLSVGQSVSITMAMERGFGEIRLADFDLLELTNLNRIRTGVHNLGLPKVVIVAREIKEIDPFLKVTLFEDGMTEENMDRFFLEGGKLDVIVDECDGLDIKILLRHKAKALRVPVVMDASDKGTLDVERFDLEPDRAILHGLIDHLDHTKIKYLKTNEEKIPYLLPMVGLETSSDRLKASMVEVGQSITTWPQLASAVALGGALGADVCRRIALGQYNDSGRYFVDLEEIISDKVKPEDDFYKVIDYSAPELKLDEMQKAADIVATEIHSKLTLTHEQVKELAAAAGLAPSGGNSQPWKFLYHKEQLFLFHDENQSISWMDFQNTASYISLGAAIENLKIKAASLGLETTINLFPAGSDSRLIAAFGFSKEEGQTYRNELIAGVGLRLTNRKKGDQQPIDAAVTAKISKNVTIDEPNAHLDLVEDRDSINEIANIVASVERLRFLHPQGHHDLFTKEIKWPSADGSPIIEGIDIATLELSESDRTGMMVAAKPEVITLLNKWGGGSAFEKISKGGVASSSAIGLISMPEYSPESFVKGGEALQRAWITANLNGLSFQPISGTLFVFDRFNQTNGAGMTANMAKELESLQYDLRKIFPALGNNCGIFMFRLSYADEASSRSLKRPLEDILKFS</sequence>
<organism evidence="2 3">
    <name type="scientific">Pedobacter panaciterrae</name>
    <dbReference type="NCBI Taxonomy" id="363849"/>
    <lineage>
        <taxon>Bacteria</taxon>
        <taxon>Pseudomonadati</taxon>
        <taxon>Bacteroidota</taxon>
        <taxon>Sphingobacteriia</taxon>
        <taxon>Sphingobacteriales</taxon>
        <taxon>Sphingobacteriaceae</taxon>
        <taxon>Pedobacter</taxon>
    </lineage>
</organism>
<dbReference type="InterPro" id="IPR045886">
    <property type="entry name" value="ThiF/MoeB/HesA"/>
</dbReference>
<dbReference type="InterPro" id="IPR035985">
    <property type="entry name" value="Ubiquitin-activating_enz"/>
</dbReference>
<dbReference type="InterPro" id="IPR000415">
    <property type="entry name" value="Nitroreductase-like"/>
</dbReference>
<dbReference type="SUPFAM" id="SSF55469">
    <property type="entry name" value="FMN-dependent nitroreductase-like"/>
    <property type="match status" value="1"/>
</dbReference>
<gene>
    <name evidence="2" type="ORF">WAE58_12510</name>
</gene>
<dbReference type="NCBIfam" id="NF005901">
    <property type="entry name" value="PRK07877.1"/>
    <property type="match status" value="1"/>
</dbReference>
<dbReference type="EMBL" id="JBBEUB010000003">
    <property type="protein sequence ID" value="MEJ2903256.1"/>
    <property type="molecule type" value="Genomic_DNA"/>
</dbReference>
<evidence type="ECO:0000313" key="2">
    <source>
        <dbReference type="EMBL" id="MEJ2903256.1"/>
    </source>
</evidence>
<dbReference type="Gene3D" id="3.40.50.720">
    <property type="entry name" value="NAD(P)-binding Rossmann-like Domain"/>
    <property type="match status" value="1"/>
</dbReference>
<accession>A0ABU8NNR0</accession>
<dbReference type="Pfam" id="PF00899">
    <property type="entry name" value="ThiF"/>
    <property type="match status" value="1"/>
</dbReference>
<dbReference type="CDD" id="cd01483">
    <property type="entry name" value="E1_enzyme_family"/>
    <property type="match status" value="1"/>
</dbReference>
<dbReference type="Proteomes" id="UP001378956">
    <property type="component" value="Unassembled WGS sequence"/>
</dbReference>
<dbReference type="SUPFAM" id="SSF69572">
    <property type="entry name" value="Activating enzymes of the ubiquitin-like proteins"/>
    <property type="match status" value="1"/>
</dbReference>
<comment type="caution">
    <text evidence="2">The sequence shown here is derived from an EMBL/GenBank/DDBJ whole genome shotgun (WGS) entry which is preliminary data.</text>
</comment>